<dbReference type="InterPro" id="IPR000836">
    <property type="entry name" value="PRTase_dom"/>
</dbReference>
<dbReference type="PANTHER" id="PTHR22946">
    <property type="entry name" value="DIENELACTONE HYDROLASE DOMAIN-CONTAINING PROTEIN-RELATED"/>
    <property type="match status" value="1"/>
</dbReference>
<dbReference type="EMBL" id="JAIVFP010000001">
    <property type="protein sequence ID" value="MCI4684336.1"/>
    <property type="molecule type" value="Genomic_DNA"/>
</dbReference>
<dbReference type="InterPro" id="IPR050261">
    <property type="entry name" value="FrsA_esterase"/>
</dbReference>
<dbReference type="CDD" id="cd06223">
    <property type="entry name" value="PRTases_typeI"/>
    <property type="match status" value="1"/>
</dbReference>
<feature type="domain" description="Dienelactone hydrolase" evidence="3">
    <location>
        <begin position="19"/>
        <end position="205"/>
    </location>
</feature>
<evidence type="ECO:0000313" key="4">
    <source>
        <dbReference type="EMBL" id="MCI4684336.1"/>
    </source>
</evidence>
<dbReference type="InterPro" id="IPR002925">
    <property type="entry name" value="Dienelactn_hydro"/>
</dbReference>
<evidence type="ECO:0000256" key="1">
    <source>
        <dbReference type="ARBA" id="ARBA00022801"/>
    </source>
</evidence>
<dbReference type="GO" id="GO:0016787">
    <property type="term" value="F:hydrolase activity"/>
    <property type="evidence" value="ECO:0007669"/>
    <property type="project" value="UniProtKB-KW"/>
</dbReference>
<dbReference type="SUPFAM" id="SSF53271">
    <property type="entry name" value="PRTase-like"/>
    <property type="match status" value="1"/>
</dbReference>
<reference evidence="4" key="1">
    <citation type="journal article" date="2022" name="ISME J.">
        <title>Identification of active gaseous-alkane degraders at natural gas seeps.</title>
        <authorList>
            <person name="Farhan Ul Haque M."/>
            <person name="Hernandez M."/>
            <person name="Crombie A.T."/>
            <person name="Murrell J.C."/>
        </authorList>
    </citation>
    <scope>NUCLEOTIDE SEQUENCE</scope>
    <source>
        <strain evidence="4">PC2</strain>
    </source>
</reference>
<dbReference type="Gene3D" id="3.30.1310.20">
    <property type="entry name" value="PRTase-like"/>
    <property type="match status" value="1"/>
</dbReference>
<dbReference type="Gene3D" id="3.40.50.2020">
    <property type="match status" value="1"/>
</dbReference>
<dbReference type="SUPFAM" id="SSF53474">
    <property type="entry name" value="alpha/beta-Hydrolases"/>
    <property type="match status" value="1"/>
</dbReference>
<evidence type="ECO:0000313" key="5">
    <source>
        <dbReference type="Proteomes" id="UP001139104"/>
    </source>
</evidence>
<dbReference type="Gene3D" id="3.40.50.1820">
    <property type="entry name" value="alpha/beta hydrolase"/>
    <property type="match status" value="1"/>
</dbReference>
<dbReference type="Pfam" id="PF00156">
    <property type="entry name" value="Pribosyltran"/>
    <property type="match status" value="1"/>
</dbReference>
<dbReference type="Pfam" id="PF01738">
    <property type="entry name" value="DLH"/>
    <property type="match status" value="1"/>
</dbReference>
<sequence>MIQTATTAAEITLGREALPGLLAIPADPRGLVLFAHGSGSSRFSPRNRQVADALNAAGYATLLFDLLTEEEAQDRRKVFDIQLLGCRLVEAIDWAREDDRVFSLPFGLFGASTGAAAAILAAVVQRSEIAAVVSRGGRPDLAGSGLEELAAPILFIVGGDDDEVLEFNRAAQKHCHAKTQLRIIPGATHLFEEPGALDQVVEAAALWFDLYLRPRPIRFDDREAAGRVLARALVRRAPENPVVYALPRGGVPVAAPIARALGAPLDLILARKIGTPGNPELALGAAVDGEKRDIVINHDIAVALHFKDAEIQRLAAREFAEIERRRRIYLGDAPPVSAHGRAAVVVDDGVATGASMEAALRAVRRRDPQKIILALPVAPPDSLERLMALADETVCLATPANFFGVGQFYRNFHQIEDDQVIRTLAEFSGRR</sequence>
<dbReference type="RefSeq" id="WP_243068237.1">
    <property type="nucleotide sequence ID" value="NZ_JAIVFK010000031.1"/>
</dbReference>
<evidence type="ECO:0000259" key="3">
    <source>
        <dbReference type="Pfam" id="PF01738"/>
    </source>
</evidence>
<dbReference type="Proteomes" id="UP001139104">
    <property type="component" value="Unassembled WGS sequence"/>
</dbReference>
<protein>
    <submittedName>
        <fullName evidence="4">Dienelactone hydrolase family protein</fullName>
    </submittedName>
</protein>
<keyword evidence="5" id="KW-1185">Reference proteome</keyword>
<gene>
    <name evidence="4" type="ORF">K2U94_16470</name>
</gene>
<organism evidence="4 5">
    <name type="scientific">Candidatus Rhodoblastus alkanivorans</name>
    <dbReference type="NCBI Taxonomy" id="2954117"/>
    <lineage>
        <taxon>Bacteria</taxon>
        <taxon>Pseudomonadati</taxon>
        <taxon>Pseudomonadota</taxon>
        <taxon>Alphaproteobacteria</taxon>
        <taxon>Hyphomicrobiales</taxon>
        <taxon>Rhodoblastaceae</taxon>
        <taxon>Rhodoblastus</taxon>
    </lineage>
</organism>
<evidence type="ECO:0000259" key="2">
    <source>
        <dbReference type="Pfam" id="PF00156"/>
    </source>
</evidence>
<accession>A0ABS9ZA85</accession>
<proteinExistence type="predicted"/>
<dbReference type="PANTHER" id="PTHR22946:SF9">
    <property type="entry name" value="POLYKETIDE TRANSFERASE AF380"/>
    <property type="match status" value="1"/>
</dbReference>
<feature type="domain" description="Phosphoribosyltransferase" evidence="2">
    <location>
        <begin position="228"/>
        <end position="402"/>
    </location>
</feature>
<keyword evidence="1 4" id="KW-0378">Hydrolase</keyword>
<comment type="caution">
    <text evidence="4">The sequence shown here is derived from an EMBL/GenBank/DDBJ whole genome shotgun (WGS) entry which is preliminary data.</text>
</comment>
<dbReference type="InterPro" id="IPR029057">
    <property type="entry name" value="PRTase-like"/>
</dbReference>
<dbReference type="InterPro" id="IPR029058">
    <property type="entry name" value="AB_hydrolase_fold"/>
</dbReference>
<name>A0ABS9ZA85_9HYPH</name>